<feature type="modified residue" description="N6-(pyridoxal phosphate)lysine" evidence="5 6">
    <location>
        <position position="503"/>
    </location>
</feature>
<dbReference type="InterPro" id="IPR029066">
    <property type="entry name" value="PLP-binding_barrel"/>
</dbReference>
<keyword evidence="10" id="KW-1185">Reference proteome</keyword>
<evidence type="ECO:0000256" key="7">
    <source>
        <dbReference type="PIRSR" id="PIRSR600821-52"/>
    </source>
</evidence>
<evidence type="ECO:0000256" key="2">
    <source>
        <dbReference type="ARBA" id="ARBA00001933"/>
    </source>
</evidence>
<sequence>MTASIHYTIQEIAKVCKAKWISKNDLFSVLSYVSLDSRKISYPSETVFFAVKSKSGDANLFLENVFQKGVRNLVTDNENIDPANFAGANILLVKNAVSALQHLAAFHRRQFSNENLAVIGLTGSNGKTIVKEWLNQLLEKDYTIIRSPKSFNSQIGVPLSVLNISTADNLAIFEAGISQPGEMKNLEEIIKPQIGIFTNIGNAHDEGFKNIQQKIREKLLLFKNAEFVVFPSGDQRLLKEMHFFQKKNNQIQLFSWGTSTDDILKIISIKKTNSFSEIVADYNGTKFRIKIPFTDDASIENAINCWCMLFILNKNTKALRERFWSLYPIEMRLELKSGINRCHLINDSYSNDLSSLRIALDFLEQQKQHPGRTVILSDIMQSGIKPGQLYQEVASLLQQKNVNKFIGIGRDIFSHQQAFSVIASRSFFKTTGDFLKNIFLSSFHDETILIKGARQFGFERISHLLEQKVHQTILSINLTAIAYNLRQYRNRLKPTTKMMVMVKAFGYGSGSYEIASVLEFNKVDYLAVAYADEGIELRNAGITLPIMVMNTDESTFDALINFNLEPEIFSFGLLNQFSDFLKKADIEKYPVHLKIDSGMHRLGFLENEIGALADFLKHNHFIKIKTVFSHFAASDDPAEDAFTIEQFNTFTRCCRELEKSLDYRFETHIDNTAGISRHPEFQLDMVRLGIGIHGFDSSPEMQSSLKNVSTLVTTISQIKTIRAGETVGYGHKVKVKNDSVIAVAGIGYADGYSRRFGNGVGKMMINNLAVSTIGNICMDMTMLDVTEIKEVKEGEEVLVFGESLSLKTLADWAGTIPYEIMTSISQRVKRIYYEE</sequence>
<feature type="binding site" evidence="5 7">
    <location>
        <position position="778"/>
    </location>
    <ligand>
        <name>substrate</name>
    </ligand>
</feature>
<dbReference type="Proteomes" id="UP000267223">
    <property type="component" value="Unassembled WGS sequence"/>
</dbReference>
<dbReference type="Pfam" id="PF08245">
    <property type="entry name" value="Mur_ligase_M"/>
    <property type="match status" value="1"/>
</dbReference>
<protein>
    <recommendedName>
        <fullName evidence="5">Alanine racemase</fullName>
        <ecNumber evidence="5">5.1.1.1</ecNumber>
    </recommendedName>
</protein>
<reference evidence="9 10" key="1">
    <citation type="submission" date="2018-11" db="EMBL/GenBank/DDBJ databases">
        <title>Draft genome sequence of Ferruginibacter sp. BO-59.</title>
        <authorList>
            <person name="Im W.T."/>
        </authorList>
    </citation>
    <scope>NUCLEOTIDE SEQUENCE [LARGE SCALE GENOMIC DNA]</scope>
    <source>
        <strain evidence="9 10">BO-59</strain>
    </source>
</reference>
<comment type="catalytic activity">
    <reaction evidence="1 5">
        <text>L-alanine = D-alanine</text>
        <dbReference type="Rhea" id="RHEA:20249"/>
        <dbReference type="ChEBI" id="CHEBI:57416"/>
        <dbReference type="ChEBI" id="CHEBI:57972"/>
        <dbReference type="EC" id="5.1.1.1"/>
    </reaction>
</comment>
<dbReference type="GO" id="GO:0030170">
    <property type="term" value="F:pyridoxal phosphate binding"/>
    <property type="evidence" value="ECO:0007669"/>
    <property type="project" value="UniProtKB-UniRule"/>
</dbReference>
<evidence type="ECO:0000256" key="1">
    <source>
        <dbReference type="ARBA" id="ARBA00000316"/>
    </source>
</evidence>
<dbReference type="AlphaFoldDB" id="A0A3M9NJF3"/>
<feature type="active site" description="Proton acceptor; specific for L-alanine" evidence="5">
    <location>
        <position position="729"/>
    </location>
</feature>
<evidence type="ECO:0000256" key="5">
    <source>
        <dbReference type="HAMAP-Rule" id="MF_01201"/>
    </source>
</evidence>
<comment type="caution">
    <text evidence="9">The sequence shown here is derived from an EMBL/GenBank/DDBJ whole genome shotgun (WGS) entry which is preliminary data.</text>
</comment>
<dbReference type="InterPro" id="IPR000821">
    <property type="entry name" value="Ala_racemase"/>
</dbReference>
<dbReference type="SUPFAM" id="SSF50621">
    <property type="entry name" value="Alanine racemase C-terminal domain-like"/>
    <property type="match status" value="1"/>
</dbReference>
<dbReference type="EMBL" id="RJJR01000004">
    <property type="protein sequence ID" value="RNI37932.1"/>
    <property type="molecule type" value="Genomic_DNA"/>
</dbReference>
<evidence type="ECO:0000313" key="10">
    <source>
        <dbReference type="Proteomes" id="UP000267223"/>
    </source>
</evidence>
<dbReference type="GO" id="GO:0005829">
    <property type="term" value="C:cytosol"/>
    <property type="evidence" value="ECO:0007669"/>
    <property type="project" value="TreeGrafter"/>
</dbReference>
<comment type="pathway">
    <text evidence="5">Amino-acid biosynthesis; D-alanine biosynthesis; D-alanine from L-alanine: step 1/1.</text>
</comment>
<comment type="function">
    <text evidence="5">Catalyzes the interconversion of L-alanine and D-alanine. May also act on other amino acids.</text>
</comment>
<dbReference type="Pfam" id="PF01168">
    <property type="entry name" value="Ala_racemase_N"/>
    <property type="match status" value="1"/>
</dbReference>
<dbReference type="HAMAP" id="MF_01201">
    <property type="entry name" value="Ala_racemase"/>
    <property type="match status" value="1"/>
</dbReference>
<accession>A0A3M9NJF3</accession>
<evidence type="ECO:0000256" key="4">
    <source>
        <dbReference type="ARBA" id="ARBA00023235"/>
    </source>
</evidence>
<dbReference type="Pfam" id="PF00842">
    <property type="entry name" value="Ala_racemase_C"/>
    <property type="match status" value="1"/>
</dbReference>
<feature type="active site" description="Proton acceptor; specific for D-alanine" evidence="5">
    <location>
        <position position="503"/>
    </location>
</feature>
<dbReference type="Gene3D" id="2.40.37.10">
    <property type="entry name" value="Lyase, Ornithine Decarboxylase, Chain A, domain 1"/>
    <property type="match status" value="1"/>
</dbReference>
<evidence type="ECO:0000313" key="9">
    <source>
        <dbReference type="EMBL" id="RNI37932.1"/>
    </source>
</evidence>
<dbReference type="EC" id="5.1.1.1" evidence="5"/>
<evidence type="ECO:0000259" key="8">
    <source>
        <dbReference type="SMART" id="SM01005"/>
    </source>
</evidence>
<dbReference type="InterPro" id="IPR009006">
    <property type="entry name" value="Ala_racemase/Decarboxylase_C"/>
</dbReference>
<dbReference type="GO" id="GO:0030632">
    <property type="term" value="P:D-alanine biosynthetic process"/>
    <property type="evidence" value="ECO:0007669"/>
    <property type="project" value="UniProtKB-UniRule"/>
</dbReference>
<dbReference type="UniPathway" id="UPA00042">
    <property type="reaction ID" value="UER00497"/>
</dbReference>
<dbReference type="InterPro" id="IPR036565">
    <property type="entry name" value="Mur-like_cat_sf"/>
</dbReference>
<keyword evidence="4 5" id="KW-0413">Isomerase</keyword>
<dbReference type="InterPro" id="IPR035911">
    <property type="entry name" value="MurE/MurF_N"/>
</dbReference>
<feature type="domain" description="Alanine racemase C-terminal" evidence="8">
    <location>
        <begin position="708"/>
        <end position="833"/>
    </location>
</feature>
<dbReference type="FunFam" id="3.20.20.10:FF:000002">
    <property type="entry name" value="Alanine racemase"/>
    <property type="match status" value="1"/>
</dbReference>
<dbReference type="Gene3D" id="3.40.1190.10">
    <property type="entry name" value="Mur-like, catalytic domain"/>
    <property type="match status" value="1"/>
</dbReference>
<dbReference type="SUPFAM" id="SSF53623">
    <property type="entry name" value="MurD-like peptide ligases, catalytic domain"/>
    <property type="match status" value="1"/>
</dbReference>
<dbReference type="Gene3D" id="3.20.20.10">
    <property type="entry name" value="Alanine racemase"/>
    <property type="match status" value="1"/>
</dbReference>
<evidence type="ECO:0000256" key="3">
    <source>
        <dbReference type="ARBA" id="ARBA00022898"/>
    </source>
</evidence>
<name>A0A3M9NJF3_9BACT</name>
<dbReference type="CDD" id="cd00430">
    <property type="entry name" value="PLPDE_III_AR"/>
    <property type="match status" value="1"/>
</dbReference>
<dbReference type="InterPro" id="IPR011079">
    <property type="entry name" value="Ala_racemase_C"/>
</dbReference>
<dbReference type="PRINTS" id="PR00992">
    <property type="entry name" value="ALARACEMASE"/>
</dbReference>
<dbReference type="GO" id="GO:0005524">
    <property type="term" value="F:ATP binding"/>
    <property type="evidence" value="ECO:0007669"/>
    <property type="project" value="InterPro"/>
</dbReference>
<dbReference type="SUPFAM" id="SSF53244">
    <property type="entry name" value="MurD-like peptide ligases, peptide-binding domain"/>
    <property type="match status" value="1"/>
</dbReference>
<dbReference type="GO" id="GO:0008784">
    <property type="term" value="F:alanine racemase activity"/>
    <property type="evidence" value="ECO:0007669"/>
    <property type="project" value="UniProtKB-UniRule"/>
</dbReference>
<keyword evidence="3 5" id="KW-0663">Pyridoxal phosphate</keyword>
<dbReference type="Gene3D" id="3.40.1390.10">
    <property type="entry name" value="MurE/MurF, N-terminal domain"/>
    <property type="match status" value="1"/>
</dbReference>
<dbReference type="NCBIfam" id="NF008897">
    <property type="entry name" value="PRK11930.1"/>
    <property type="match status" value="1"/>
</dbReference>
<dbReference type="SUPFAM" id="SSF51419">
    <property type="entry name" value="PLP-binding barrel"/>
    <property type="match status" value="1"/>
</dbReference>
<dbReference type="InterPro" id="IPR013221">
    <property type="entry name" value="Mur_ligase_cen"/>
</dbReference>
<organism evidence="9 10">
    <name type="scientific">Hanamia caeni</name>
    <dbReference type="NCBI Taxonomy" id="2294116"/>
    <lineage>
        <taxon>Bacteria</taxon>
        <taxon>Pseudomonadati</taxon>
        <taxon>Bacteroidota</taxon>
        <taxon>Chitinophagia</taxon>
        <taxon>Chitinophagales</taxon>
        <taxon>Chitinophagaceae</taxon>
        <taxon>Hanamia</taxon>
    </lineage>
</organism>
<dbReference type="PANTHER" id="PTHR30511:SF0">
    <property type="entry name" value="ALANINE RACEMASE, CATABOLIC-RELATED"/>
    <property type="match status" value="1"/>
</dbReference>
<dbReference type="InterPro" id="IPR036615">
    <property type="entry name" value="Mur_ligase_C_dom_sf"/>
</dbReference>
<evidence type="ECO:0000256" key="6">
    <source>
        <dbReference type="PIRSR" id="PIRSR600821-50"/>
    </source>
</evidence>
<comment type="cofactor">
    <cofactor evidence="2 5 6">
        <name>pyridoxal 5'-phosphate</name>
        <dbReference type="ChEBI" id="CHEBI:597326"/>
    </cofactor>
</comment>
<comment type="similarity">
    <text evidence="5">Belongs to the alanine racemase family.</text>
</comment>
<dbReference type="PANTHER" id="PTHR30511">
    <property type="entry name" value="ALANINE RACEMASE"/>
    <property type="match status" value="1"/>
</dbReference>
<dbReference type="SMART" id="SM01005">
    <property type="entry name" value="Ala_racemase_C"/>
    <property type="match status" value="1"/>
</dbReference>
<dbReference type="NCBIfam" id="TIGR00492">
    <property type="entry name" value="alr"/>
    <property type="match status" value="1"/>
</dbReference>
<proteinExistence type="inferred from homology"/>
<dbReference type="OrthoDB" id="9801978at2"/>
<dbReference type="Gene3D" id="3.90.190.20">
    <property type="entry name" value="Mur ligase, C-terminal domain"/>
    <property type="match status" value="1"/>
</dbReference>
<dbReference type="InterPro" id="IPR001608">
    <property type="entry name" value="Ala_racemase_N"/>
</dbReference>
<dbReference type="GO" id="GO:0016881">
    <property type="term" value="F:acid-amino acid ligase activity"/>
    <property type="evidence" value="ECO:0007669"/>
    <property type="project" value="InterPro"/>
</dbReference>
<keyword evidence="9" id="KW-0436">Ligase</keyword>
<feature type="binding site" evidence="5 7">
    <location>
        <position position="601"/>
    </location>
    <ligand>
        <name>substrate</name>
    </ligand>
</feature>
<dbReference type="SUPFAM" id="SSF63418">
    <property type="entry name" value="MurE/MurF N-terminal domain"/>
    <property type="match status" value="1"/>
</dbReference>
<dbReference type="RefSeq" id="WP_123119921.1">
    <property type="nucleotide sequence ID" value="NZ_RJJR01000004.1"/>
</dbReference>
<gene>
    <name evidence="9" type="ORF">EFY79_06765</name>
</gene>